<proteinExistence type="predicted"/>
<keyword evidence="1" id="KW-0472">Membrane</keyword>
<comment type="caution">
    <text evidence="2">The sequence shown here is derived from an EMBL/GenBank/DDBJ whole genome shotgun (WGS) entry which is preliminary data.</text>
</comment>
<feature type="transmembrane region" description="Helical" evidence="1">
    <location>
        <begin position="34"/>
        <end position="55"/>
    </location>
</feature>
<dbReference type="EMBL" id="CAJNAS010000007">
    <property type="protein sequence ID" value="CAE6893661.1"/>
    <property type="molecule type" value="Genomic_DNA"/>
</dbReference>
<keyword evidence="1" id="KW-1133">Transmembrane helix</keyword>
<gene>
    <name evidence="2" type="ORF">R70211_02869</name>
</gene>
<organism evidence="2 3">
    <name type="scientific">Paraburkholderia domus</name>
    <dbReference type="NCBI Taxonomy" id="2793075"/>
    <lineage>
        <taxon>Bacteria</taxon>
        <taxon>Pseudomonadati</taxon>
        <taxon>Pseudomonadota</taxon>
        <taxon>Betaproteobacteria</taxon>
        <taxon>Burkholderiales</taxon>
        <taxon>Burkholderiaceae</taxon>
        <taxon>Paraburkholderia</taxon>
    </lineage>
</organism>
<dbReference type="AlphaFoldDB" id="A0A9N8MRY7"/>
<evidence type="ECO:0008006" key="4">
    <source>
        <dbReference type="Google" id="ProtNLM"/>
    </source>
</evidence>
<dbReference type="Pfam" id="PF14316">
    <property type="entry name" value="DUF4381"/>
    <property type="match status" value="1"/>
</dbReference>
<name>A0A9N8MRY7_9BURK</name>
<dbReference type="Proteomes" id="UP000675121">
    <property type="component" value="Unassembled WGS sequence"/>
</dbReference>
<keyword evidence="3" id="KW-1185">Reference proteome</keyword>
<protein>
    <recommendedName>
        <fullName evidence="4">DUF4381 domain-containing protein</fullName>
    </recommendedName>
</protein>
<evidence type="ECO:0000313" key="2">
    <source>
        <dbReference type="EMBL" id="CAE6893661.1"/>
    </source>
</evidence>
<dbReference type="InterPro" id="IPR025489">
    <property type="entry name" value="DUF4381"/>
</dbReference>
<dbReference type="RefSeq" id="WP_201073599.1">
    <property type="nucleotide sequence ID" value="NZ_CAJNAS010000007.1"/>
</dbReference>
<accession>A0A9N8MRY7</accession>
<reference evidence="2" key="1">
    <citation type="submission" date="2021-02" db="EMBL/GenBank/DDBJ databases">
        <authorList>
            <person name="Vanwijnsberghe S."/>
        </authorList>
    </citation>
    <scope>NUCLEOTIDE SEQUENCE</scope>
    <source>
        <strain evidence="2">R-70211</strain>
    </source>
</reference>
<evidence type="ECO:0000256" key="1">
    <source>
        <dbReference type="SAM" id="Phobius"/>
    </source>
</evidence>
<keyword evidence="1" id="KW-0812">Transmembrane</keyword>
<sequence length="177" mass="19260">MSSTAALVPPDPSGQLKPLQELPLPDTVSYVPQTIGWVLAAVVLMVAVGVAIWIGRRRREKQRYRRVALTELASIEASLASARADPEQRATALADIPRLIKRTALAVVPREQVAALTGSEWLAFLQRTHGHFDARSGALLALASYAPRDVVAAIPEDDAAALIGHTRDWIERHHVEV</sequence>
<evidence type="ECO:0000313" key="3">
    <source>
        <dbReference type="Proteomes" id="UP000675121"/>
    </source>
</evidence>